<reference evidence="1" key="2">
    <citation type="submission" date="2025-08" db="UniProtKB">
        <authorList>
            <consortium name="Ensembl"/>
        </authorList>
    </citation>
    <scope>IDENTIFICATION</scope>
</reference>
<dbReference type="Proteomes" id="UP000291020">
    <property type="component" value="Unassembled WGS sequence"/>
</dbReference>
<reference evidence="1" key="3">
    <citation type="submission" date="2025-09" db="UniProtKB">
        <authorList>
            <consortium name="Ensembl"/>
        </authorList>
    </citation>
    <scope>IDENTIFICATION</scope>
</reference>
<dbReference type="Ensembl" id="ENSGAGT00000020783.1">
    <property type="protein sequence ID" value="ENSGAGP00000018236.1"/>
    <property type="gene ID" value="ENSGAGG00000013505.1"/>
</dbReference>
<sequence>YWALGRNCLTDKVLHNCLLKVFLAPFCEVAHSGHGWKQDTGLDKPLSGLIQGDSCYGTPSLQDCRVWPLLVRPMCDFQYFANSV</sequence>
<evidence type="ECO:0000313" key="1">
    <source>
        <dbReference type="Ensembl" id="ENSGAGP00000018236.1"/>
    </source>
</evidence>
<dbReference type="AlphaFoldDB" id="A0A452HT17"/>
<keyword evidence="2" id="KW-1185">Reference proteome</keyword>
<name>A0A452HT17_9SAUR</name>
<organism evidence="1 2">
    <name type="scientific">Gopherus agassizii</name>
    <name type="common">Agassiz's desert tortoise</name>
    <dbReference type="NCBI Taxonomy" id="38772"/>
    <lineage>
        <taxon>Eukaryota</taxon>
        <taxon>Metazoa</taxon>
        <taxon>Chordata</taxon>
        <taxon>Craniata</taxon>
        <taxon>Vertebrata</taxon>
        <taxon>Euteleostomi</taxon>
        <taxon>Archelosauria</taxon>
        <taxon>Testudinata</taxon>
        <taxon>Testudines</taxon>
        <taxon>Cryptodira</taxon>
        <taxon>Durocryptodira</taxon>
        <taxon>Testudinoidea</taxon>
        <taxon>Testudinidae</taxon>
        <taxon>Gopherus</taxon>
    </lineage>
</organism>
<proteinExistence type="predicted"/>
<protein>
    <submittedName>
        <fullName evidence="1">Uncharacterized protein</fullName>
    </submittedName>
</protein>
<accession>A0A452HT17</accession>
<reference evidence="2" key="1">
    <citation type="journal article" date="2017" name="PLoS ONE">
        <title>The Agassiz's desert tortoise genome provides a resource for the conservation of a threatened species.</title>
        <authorList>
            <person name="Tollis M."/>
            <person name="DeNardo D.F."/>
            <person name="Cornelius J.A."/>
            <person name="Dolby G.A."/>
            <person name="Edwards T."/>
            <person name="Henen B.T."/>
            <person name="Karl A.E."/>
            <person name="Murphy R.W."/>
            <person name="Kusumi K."/>
        </authorList>
    </citation>
    <scope>NUCLEOTIDE SEQUENCE [LARGE SCALE GENOMIC DNA]</scope>
</reference>
<evidence type="ECO:0000313" key="2">
    <source>
        <dbReference type="Proteomes" id="UP000291020"/>
    </source>
</evidence>